<keyword evidence="9" id="KW-0675">Receptor</keyword>
<keyword evidence="5" id="KW-0677">Repeat</keyword>
<dbReference type="AlphaFoldDB" id="A0A6A1WLZ1"/>
<reference evidence="9 10" key="1">
    <citation type="journal article" date="2019" name="Plant Biotechnol. J.">
        <title>The red bayberry genome and genetic basis of sex determination.</title>
        <authorList>
            <person name="Jia H.M."/>
            <person name="Jia H.J."/>
            <person name="Cai Q.L."/>
            <person name="Wang Y."/>
            <person name="Zhao H.B."/>
            <person name="Yang W.F."/>
            <person name="Wang G.Y."/>
            <person name="Li Y.H."/>
            <person name="Zhan D.L."/>
            <person name="Shen Y.T."/>
            <person name="Niu Q.F."/>
            <person name="Chang L."/>
            <person name="Qiu J."/>
            <person name="Zhao L."/>
            <person name="Xie H.B."/>
            <person name="Fu W.Y."/>
            <person name="Jin J."/>
            <person name="Li X.W."/>
            <person name="Jiao Y."/>
            <person name="Zhou C.C."/>
            <person name="Tu T."/>
            <person name="Chai C.Y."/>
            <person name="Gao J.L."/>
            <person name="Fan L.J."/>
            <person name="van de Weg E."/>
            <person name="Wang J.Y."/>
            <person name="Gao Z.S."/>
        </authorList>
    </citation>
    <scope>NUCLEOTIDE SEQUENCE [LARGE SCALE GENOMIC DNA]</scope>
    <source>
        <tissue evidence="9">Leaves</tissue>
    </source>
</reference>
<name>A0A6A1WLZ1_9ROSI</name>
<comment type="subcellular location">
    <subcellularLocation>
        <location evidence="1">Membrane</location>
        <topology evidence="1">Single-pass membrane protein</topology>
    </subcellularLocation>
</comment>
<comment type="caution">
    <text evidence="9">The sequence shown here is derived from an EMBL/GenBank/DDBJ whole genome shotgun (WGS) entry which is preliminary data.</text>
</comment>
<dbReference type="FunFam" id="3.80.10.10:FF:000111">
    <property type="entry name" value="LRR receptor-like serine/threonine-protein kinase ERECTA"/>
    <property type="match status" value="1"/>
</dbReference>
<dbReference type="Pfam" id="PF00560">
    <property type="entry name" value="LRR_1"/>
    <property type="match status" value="2"/>
</dbReference>
<evidence type="ECO:0000256" key="6">
    <source>
        <dbReference type="ARBA" id="ARBA00022989"/>
    </source>
</evidence>
<evidence type="ECO:0000256" key="8">
    <source>
        <dbReference type="ARBA" id="ARBA00023180"/>
    </source>
</evidence>
<dbReference type="Pfam" id="PF13855">
    <property type="entry name" value="LRR_8"/>
    <property type="match status" value="1"/>
</dbReference>
<keyword evidence="3" id="KW-0433">Leucine-rich repeat</keyword>
<evidence type="ECO:0000256" key="2">
    <source>
        <dbReference type="ARBA" id="ARBA00009592"/>
    </source>
</evidence>
<dbReference type="GO" id="GO:0016020">
    <property type="term" value="C:membrane"/>
    <property type="evidence" value="ECO:0007669"/>
    <property type="project" value="UniProtKB-SubCell"/>
</dbReference>
<evidence type="ECO:0000313" key="10">
    <source>
        <dbReference type="Proteomes" id="UP000516437"/>
    </source>
</evidence>
<protein>
    <submittedName>
        <fullName evidence="9">Tyrosine-sulfated glycopeptide receptor 1</fullName>
    </submittedName>
</protein>
<dbReference type="SUPFAM" id="SSF52058">
    <property type="entry name" value="L domain-like"/>
    <property type="match status" value="1"/>
</dbReference>
<evidence type="ECO:0000256" key="1">
    <source>
        <dbReference type="ARBA" id="ARBA00004167"/>
    </source>
</evidence>
<dbReference type="InterPro" id="IPR001611">
    <property type="entry name" value="Leu-rich_rpt"/>
</dbReference>
<evidence type="ECO:0000313" key="9">
    <source>
        <dbReference type="EMBL" id="KAB1226292.1"/>
    </source>
</evidence>
<gene>
    <name evidence="9" type="ORF">CJ030_MR1G001728</name>
</gene>
<organism evidence="9 10">
    <name type="scientific">Morella rubra</name>
    <name type="common">Chinese bayberry</name>
    <dbReference type="NCBI Taxonomy" id="262757"/>
    <lineage>
        <taxon>Eukaryota</taxon>
        <taxon>Viridiplantae</taxon>
        <taxon>Streptophyta</taxon>
        <taxon>Embryophyta</taxon>
        <taxon>Tracheophyta</taxon>
        <taxon>Spermatophyta</taxon>
        <taxon>Magnoliopsida</taxon>
        <taxon>eudicotyledons</taxon>
        <taxon>Gunneridae</taxon>
        <taxon>Pentapetalae</taxon>
        <taxon>rosids</taxon>
        <taxon>fabids</taxon>
        <taxon>Fagales</taxon>
        <taxon>Myricaceae</taxon>
        <taxon>Morella</taxon>
    </lineage>
</organism>
<keyword evidence="7" id="KW-0472">Membrane</keyword>
<dbReference type="OrthoDB" id="676979at2759"/>
<dbReference type="InterPro" id="IPR032675">
    <property type="entry name" value="LRR_dom_sf"/>
</dbReference>
<keyword evidence="4" id="KW-0812">Transmembrane</keyword>
<dbReference type="PANTHER" id="PTHR48065">
    <property type="entry name" value="OS10G0469600 PROTEIN"/>
    <property type="match status" value="1"/>
</dbReference>
<accession>A0A6A1WLZ1</accession>
<keyword evidence="10" id="KW-1185">Reference proteome</keyword>
<comment type="similarity">
    <text evidence="2">Belongs to the RLP family.</text>
</comment>
<sequence>MRCKALNILNLLGNFLHKAMPSDQSIVGSSGFENLQLLSLTGCQLTSQLSIWLSKIKNLEVLYLNSNRITGSIHGWLSSLPMLFWLHLCDNLISGEFPKELCSLPTLVSPTPLADNTSLDLPIYATVPSSLVEFSFLFKLGRTIVVSNNSLSGHIPIEIRHLKNLQALRLDHNKLLGKIPDQMSNLTDLEMLDLSENHLFGEIPVSLANLHFLYEFSIVNNNLQGSIPSGTQLQSFDASAYEGNPGLCGPPLPNQGPHITVNKDDTDIQHEENVHSIPWLHINVVLGFITRFWGYAVL</sequence>
<evidence type="ECO:0000256" key="3">
    <source>
        <dbReference type="ARBA" id="ARBA00022614"/>
    </source>
</evidence>
<keyword evidence="6" id="KW-1133">Transmembrane helix</keyword>
<evidence type="ECO:0000256" key="7">
    <source>
        <dbReference type="ARBA" id="ARBA00023136"/>
    </source>
</evidence>
<keyword evidence="8" id="KW-0325">Glycoprotein</keyword>
<dbReference type="EMBL" id="RXIC02000019">
    <property type="protein sequence ID" value="KAB1226292.1"/>
    <property type="molecule type" value="Genomic_DNA"/>
</dbReference>
<evidence type="ECO:0000256" key="5">
    <source>
        <dbReference type="ARBA" id="ARBA00022737"/>
    </source>
</evidence>
<proteinExistence type="inferred from homology"/>
<dbReference type="Proteomes" id="UP000516437">
    <property type="component" value="Chromosome 1"/>
</dbReference>
<evidence type="ECO:0000256" key="4">
    <source>
        <dbReference type="ARBA" id="ARBA00022692"/>
    </source>
</evidence>
<dbReference type="PANTHER" id="PTHR48065:SF51">
    <property type="entry name" value="TYROSINE-SULFATED GLYCOPEPTIDE RECEPTOR 1-LIKE"/>
    <property type="match status" value="1"/>
</dbReference>
<dbReference type="PROSITE" id="PS51450">
    <property type="entry name" value="LRR"/>
    <property type="match status" value="1"/>
</dbReference>
<dbReference type="Gene3D" id="3.80.10.10">
    <property type="entry name" value="Ribonuclease Inhibitor"/>
    <property type="match status" value="1"/>
</dbReference>